<evidence type="ECO:0000313" key="3">
    <source>
        <dbReference type="Proteomes" id="UP000018296"/>
    </source>
</evidence>
<name>V6IXH9_9BACL</name>
<proteinExistence type="predicted"/>
<dbReference type="EMBL" id="AWTC01000008">
    <property type="protein sequence ID" value="EST12005.1"/>
    <property type="molecule type" value="Genomic_DNA"/>
</dbReference>
<dbReference type="eggNOG" id="ENOG502ZINW">
    <property type="taxonomic scope" value="Bacteria"/>
</dbReference>
<comment type="caution">
    <text evidence="2">The sequence shown here is derived from an EMBL/GenBank/DDBJ whole genome shotgun (WGS) entry which is preliminary data.</text>
</comment>
<dbReference type="PATRIC" id="fig|1395513.3.peg.2005"/>
<protein>
    <recommendedName>
        <fullName evidence="1">BsaWI restriction endonuclease type 2 domain-containing protein</fullName>
    </recommendedName>
</protein>
<dbReference type="Pfam" id="PF18643">
    <property type="entry name" value="RE_BsaWI"/>
    <property type="match status" value="1"/>
</dbReference>
<reference evidence="2 3" key="1">
    <citation type="journal article" date="2013" name="Genome Announc.">
        <title>Genome Sequence of Sporolactobacillus laevolacticus DSM442, an Efficient Polymer-Grade D-Lactate Producer from Agricultural Waste Cottonseed as a Nitrogen Source.</title>
        <authorList>
            <person name="Wang H."/>
            <person name="Wang L."/>
            <person name="Ju J."/>
            <person name="Yu B."/>
            <person name="Ma Y."/>
        </authorList>
    </citation>
    <scope>NUCLEOTIDE SEQUENCE [LARGE SCALE GENOMIC DNA]</scope>
    <source>
        <strain evidence="2 3">DSM 442</strain>
    </source>
</reference>
<organism evidence="2 3">
    <name type="scientific">Sporolactobacillus laevolacticus DSM 442</name>
    <dbReference type="NCBI Taxonomy" id="1395513"/>
    <lineage>
        <taxon>Bacteria</taxon>
        <taxon>Bacillati</taxon>
        <taxon>Bacillota</taxon>
        <taxon>Bacilli</taxon>
        <taxon>Bacillales</taxon>
        <taxon>Sporolactobacillaceae</taxon>
        <taxon>Sporolactobacillus</taxon>
    </lineage>
</organism>
<dbReference type="STRING" id="1395513.P343_09945"/>
<gene>
    <name evidence="2" type="ORF">P343_09945</name>
</gene>
<dbReference type="RefSeq" id="WP_023510245.1">
    <property type="nucleotide sequence ID" value="NZ_AWTC01000008.1"/>
</dbReference>
<dbReference type="REBASE" id="78466">
    <property type="entry name" value="Sla442ORF9950P"/>
</dbReference>
<sequence length="302" mass="34826">MDNLLTEIQKVYEKLFQVSIQAHSGGKINKAIIGQSRREAISDSFAELLQLYPDLQPFKLWRELEKAHVASFIKENMEMSELPQNPNDFIDFLLDSDVLKTFMSAEQSWRRSSGVAWENFITKNLLLSSDKIKIKIFTPTEMKLLVKGDIIDGGILAIPKKQEYISFIKKILAEMNFDLFLAEYVPSFEQWRLFGLIQCKTSIRDRLKINMKSSEEAMEHNLWSIIIAMDSDGFTRSGQYNSCAKKSWNGFYVLDNAIKTDSSIFYGNTEYMHELIGDHCKQVLQSLLMDTSSINSSWRPKV</sequence>
<evidence type="ECO:0000313" key="2">
    <source>
        <dbReference type="EMBL" id="EST12005.1"/>
    </source>
</evidence>
<keyword evidence="3" id="KW-1185">Reference proteome</keyword>
<dbReference type="OrthoDB" id="3034688at2"/>
<dbReference type="Proteomes" id="UP000018296">
    <property type="component" value="Unassembled WGS sequence"/>
</dbReference>
<dbReference type="AlphaFoldDB" id="V6IXH9"/>
<dbReference type="InterPro" id="IPR041551">
    <property type="entry name" value="RE_BsaWI"/>
</dbReference>
<accession>V6IXH9</accession>
<evidence type="ECO:0000259" key="1">
    <source>
        <dbReference type="Pfam" id="PF18643"/>
    </source>
</evidence>
<feature type="domain" description="BsaWI restriction endonuclease type 2" evidence="1">
    <location>
        <begin position="155"/>
        <end position="253"/>
    </location>
</feature>